<dbReference type="InterPro" id="IPR013087">
    <property type="entry name" value="Znf_C2H2_type"/>
</dbReference>
<name>A0ABR1XFH3_9PEZI</name>
<evidence type="ECO:0000313" key="2">
    <source>
        <dbReference type="EMBL" id="KAK8152115.1"/>
    </source>
</evidence>
<keyword evidence="3" id="KW-1185">Reference proteome</keyword>
<dbReference type="EMBL" id="JBBWUH010000015">
    <property type="protein sequence ID" value="KAK8152115.1"/>
    <property type="molecule type" value="Genomic_DNA"/>
</dbReference>
<sequence length="165" mass="18235">MPDPIHYIANHCLPPHLFDTSRQTAEAKLWCSRFCSATFPFVPSLGEHARIFVHPSTTHSPQAPAVLCLPLVALFSFQHVTGQPDRHHSTSRAGRPPAALNLSRSQVPSYAIKYSASPFAINPSHCTDNLTDRPGRIKSSLSIIQPPLVFLECRRHQTSAPRSPL</sequence>
<dbReference type="Proteomes" id="UP001456524">
    <property type="component" value="Unassembled WGS sequence"/>
</dbReference>
<evidence type="ECO:0000259" key="1">
    <source>
        <dbReference type="PROSITE" id="PS00028"/>
    </source>
</evidence>
<reference evidence="2 3" key="1">
    <citation type="journal article" date="2022" name="G3 (Bethesda)">
        <title>Enemy or ally: a genomic approach to elucidate the lifestyle of Phyllosticta citrichinaensis.</title>
        <authorList>
            <person name="Buijs V.A."/>
            <person name="Groenewald J.Z."/>
            <person name="Haridas S."/>
            <person name="LaButti K.M."/>
            <person name="Lipzen A."/>
            <person name="Martin F.M."/>
            <person name="Barry K."/>
            <person name="Grigoriev I.V."/>
            <person name="Crous P.W."/>
            <person name="Seidl M.F."/>
        </authorList>
    </citation>
    <scope>NUCLEOTIDE SEQUENCE [LARGE SCALE GENOMIC DNA]</scope>
    <source>
        <strain evidence="2 3">CBS 129764</strain>
    </source>
</reference>
<protein>
    <recommendedName>
        <fullName evidence="1">C2H2-type domain-containing protein</fullName>
    </recommendedName>
</protein>
<proteinExistence type="predicted"/>
<comment type="caution">
    <text evidence="2">The sequence shown here is derived from an EMBL/GenBank/DDBJ whole genome shotgun (WGS) entry which is preliminary data.</text>
</comment>
<gene>
    <name evidence="2" type="ORF">IWX90DRAFT_87741</name>
</gene>
<feature type="domain" description="C2H2-type" evidence="1">
    <location>
        <begin position="31"/>
        <end position="54"/>
    </location>
</feature>
<organism evidence="2 3">
    <name type="scientific">Phyllosticta citrichinensis</name>
    <dbReference type="NCBI Taxonomy" id="1130410"/>
    <lineage>
        <taxon>Eukaryota</taxon>
        <taxon>Fungi</taxon>
        <taxon>Dikarya</taxon>
        <taxon>Ascomycota</taxon>
        <taxon>Pezizomycotina</taxon>
        <taxon>Dothideomycetes</taxon>
        <taxon>Dothideomycetes incertae sedis</taxon>
        <taxon>Botryosphaeriales</taxon>
        <taxon>Phyllostictaceae</taxon>
        <taxon>Phyllosticta</taxon>
    </lineage>
</organism>
<evidence type="ECO:0000313" key="3">
    <source>
        <dbReference type="Proteomes" id="UP001456524"/>
    </source>
</evidence>
<dbReference type="PROSITE" id="PS00028">
    <property type="entry name" value="ZINC_FINGER_C2H2_1"/>
    <property type="match status" value="1"/>
</dbReference>
<accession>A0ABR1XFH3</accession>